<name>A0A849B8Q8_9BURK</name>
<organism evidence="1 2">
    <name type="scientific">Cupriavidus gilardii</name>
    <dbReference type="NCBI Taxonomy" id="82541"/>
    <lineage>
        <taxon>Bacteria</taxon>
        <taxon>Pseudomonadati</taxon>
        <taxon>Pseudomonadota</taxon>
        <taxon>Betaproteobacteria</taxon>
        <taxon>Burkholderiales</taxon>
        <taxon>Burkholderiaceae</taxon>
        <taxon>Cupriavidus</taxon>
    </lineage>
</organism>
<dbReference type="AlphaFoldDB" id="A0A849B8Q8"/>
<protein>
    <submittedName>
        <fullName evidence="1">Uncharacterized protein</fullName>
    </submittedName>
</protein>
<sequence>MTTSIGFPNIKEPFIDPRSGQISRTWWLFLQRIFVRVGGSDAPDIGELENQIAAIRQDVNELGAEVAAVDQHVDDVDTLLQGFSGAVLVGALLLRIASLEVQVASMAMQPPARRTDDLSPVGSVPNSRRVADIETMVNQ</sequence>
<gene>
    <name evidence="1" type="ORF">HLB16_14485</name>
</gene>
<evidence type="ECO:0000313" key="2">
    <source>
        <dbReference type="Proteomes" id="UP000542973"/>
    </source>
</evidence>
<accession>A0A849B8Q8</accession>
<dbReference type="Proteomes" id="UP000542973">
    <property type="component" value="Unassembled WGS sequence"/>
</dbReference>
<dbReference type="EMBL" id="JABEMD010000023">
    <property type="protein sequence ID" value="NNH12081.1"/>
    <property type="molecule type" value="Genomic_DNA"/>
</dbReference>
<dbReference type="RefSeq" id="WP_151022397.1">
    <property type="nucleotide sequence ID" value="NZ_BAAAEB010000068.1"/>
</dbReference>
<proteinExistence type="predicted"/>
<comment type="caution">
    <text evidence="1">The sequence shown here is derived from an EMBL/GenBank/DDBJ whole genome shotgun (WGS) entry which is preliminary data.</text>
</comment>
<reference evidence="1 2" key="1">
    <citation type="submission" date="2020-05" db="EMBL/GenBank/DDBJ databases">
        <title>MicrobeNet Type strains.</title>
        <authorList>
            <person name="Nicholson A.C."/>
        </authorList>
    </citation>
    <scope>NUCLEOTIDE SEQUENCE [LARGE SCALE GENOMIC DNA]</scope>
    <source>
        <strain evidence="1 2">ATCC 700815</strain>
    </source>
</reference>
<evidence type="ECO:0000313" key="1">
    <source>
        <dbReference type="EMBL" id="NNH12081.1"/>
    </source>
</evidence>